<dbReference type="Pfam" id="PF00359">
    <property type="entry name" value="PTS_EIIA_2"/>
    <property type="match status" value="1"/>
</dbReference>
<dbReference type="NCBIfam" id="TIGR00848">
    <property type="entry name" value="fruA"/>
    <property type="match status" value="1"/>
</dbReference>
<dbReference type="GO" id="GO:0009401">
    <property type="term" value="P:phosphoenolpyruvate-dependent sugar phosphotransferase system"/>
    <property type="evidence" value="ECO:0007669"/>
    <property type="project" value="UniProtKB-KW"/>
</dbReference>
<keyword evidence="5" id="KW-0598">Phosphotransferase system</keyword>
<dbReference type="RefSeq" id="WP_117443795.1">
    <property type="nucleotide sequence ID" value="NZ_JAJFEN010000022.1"/>
</dbReference>
<dbReference type="AlphaFoldDB" id="A0A3E2VTE5"/>
<evidence type="ECO:0000259" key="6">
    <source>
        <dbReference type="PROSITE" id="PS51094"/>
    </source>
</evidence>
<protein>
    <submittedName>
        <fullName evidence="7">PTS sugar transporter subunit IIA</fullName>
    </submittedName>
</protein>
<dbReference type="InterPro" id="IPR002178">
    <property type="entry name" value="PTS_EIIA_type-2_dom"/>
</dbReference>
<dbReference type="CDD" id="cd00211">
    <property type="entry name" value="PTS_IIA_fru"/>
    <property type="match status" value="1"/>
</dbReference>
<proteinExistence type="predicted"/>
<keyword evidence="3 7" id="KW-0762">Sugar transport</keyword>
<keyword evidence="4" id="KW-0808">Transferase</keyword>
<reference evidence="7 8" key="1">
    <citation type="submission" date="2018-08" db="EMBL/GenBank/DDBJ databases">
        <title>A genome reference for cultivated species of the human gut microbiota.</title>
        <authorList>
            <person name="Zou Y."/>
            <person name="Xue W."/>
            <person name="Luo G."/>
        </authorList>
    </citation>
    <scope>NUCLEOTIDE SEQUENCE [LARGE SCALE GENOMIC DNA]</scope>
    <source>
        <strain evidence="7 8">OF01-2LB</strain>
    </source>
</reference>
<feature type="domain" description="PTS EIIA type-2" evidence="6">
    <location>
        <begin position="2"/>
        <end position="144"/>
    </location>
</feature>
<dbReference type="PANTHER" id="PTHR47738">
    <property type="entry name" value="PTS SYSTEM FRUCTOSE-LIKE EIIA COMPONENT-RELATED"/>
    <property type="match status" value="1"/>
</dbReference>
<keyword evidence="1" id="KW-0813">Transport</keyword>
<name>A0A3E2VTE5_CLOIN</name>
<dbReference type="OrthoDB" id="95460at2"/>
<dbReference type="PANTHER" id="PTHR47738:SF2">
    <property type="entry name" value="PTS SYSTEM FRUCTOSE-LIKE EIIA COMPONENT"/>
    <property type="match status" value="1"/>
</dbReference>
<evidence type="ECO:0000313" key="7">
    <source>
        <dbReference type="EMBL" id="RGC14197.1"/>
    </source>
</evidence>
<dbReference type="PROSITE" id="PS00372">
    <property type="entry name" value="PTS_EIIA_TYPE_2_HIS"/>
    <property type="match status" value="1"/>
</dbReference>
<dbReference type="EMBL" id="QVEV01000023">
    <property type="protein sequence ID" value="RGC14197.1"/>
    <property type="molecule type" value="Genomic_DNA"/>
</dbReference>
<dbReference type="SUPFAM" id="SSF55804">
    <property type="entry name" value="Phoshotransferase/anion transport protein"/>
    <property type="match status" value="1"/>
</dbReference>
<dbReference type="InterPro" id="IPR004715">
    <property type="entry name" value="PTS_IIA_fruc"/>
</dbReference>
<evidence type="ECO:0000256" key="2">
    <source>
        <dbReference type="ARBA" id="ARBA00022553"/>
    </source>
</evidence>
<keyword evidence="2" id="KW-0597">Phosphoprotein</keyword>
<dbReference type="GO" id="GO:0016020">
    <property type="term" value="C:membrane"/>
    <property type="evidence" value="ECO:0007669"/>
    <property type="project" value="InterPro"/>
</dbReference>
<evidence type="ECO:0000256" key="4">
    <source>
        <dbReference type="ARBA" id="ARBA00022679"/>
    </source>
</evidence>
<comment type="caution">
    <text evidence="7">The sequence shown here is derived from an EMBL/GenBank/DDBJ whole genome shotgun (WGS) entry which is preliminary data.</text>
</comment>
<dbReference type="GO" id="GO:0008982">
    <property type="term" value="F:protein-N(PI)-phosphohistidine-sugar phosphotransferase activity"/>
    <property type="evidence" value="ECO:0007669"/>
    <property type="project" value="InterPro"/>
</dbReference>
<sequence>MELINENLILLDMNLQSKDDIISCIADTLENNQRLCDKQQYIRDVYTREDEISTAMGSSIAIPHALSLGVKHTSLVFLRLQNPVQWDDDQVQMVFGIAVRKENSGNEHLRILSNLARKLMNTGFTNELLQAVNQSCCLNLLKECSIG</sequence>
<evidence type="ECO:0000313" key="8">
    <source>
        <dbReference type="Proteomes" id="UP000260025"/>
    </source>
</evidence>
<dbReference type="Proteomes" id="UP000260025">
    <property type="component" value="Unassembled WGS sequence"/>
</dbReference>
<dbReference type="PROSITE" id="PS51094">
    <property type="entry name" value="PTS_EIIA_TYPE_2"/>
    <property type="match status" value="1"/>
</dbReference>
<dbReference type="Gene3D" id="3.40.930.10">
    <property type="entry name" value="Mannitol-specific EII, Chain A"/>
    <property type="match status" value="1"/>
</dbReference>
<dbReference type="InterPro" id="IPR016152">
    <property type="entry name" value="PTrfase/Anion_transptr"/>
</dbReference>
<gene>
    <name evidence="7" type="ORF">DXA38_14570</name>
</gene>
<dbReference type="InterPro" id="IPR051541">
    <property type="entry name" value="PTS_SugarTrans_NitroReg"/>
</dbReference>
<organism evidence="7 8">
    <name type="scientific">Clostridium innocuum</name>
    <dbReference type="NCBI Taxonomy" id="1522"/>
    <lineage>
        <taxon>Bacteria</taxon>
        <taxon>Bacillati</taxon>
        <taxon>Bacillota</taxon>
        <taxon>Clostridia</taxon>
        <taxon>Eubacteriales</taxon>
        <taxon>Clostridiaceae</taxon>
        <taxon>Clostridium</taxon>
    </lineage>
</organism>
<accession>A0A3E2VTE5</accession>
<evidence type="ECO:0000256" key="1">
    <source>
        <dbReference type="ARBA" id="ARBA00022448"/>
    </source>
</evidence>
<evidence type="ECO:0000256" key="3">
    <source>
        <dbReference type="ARBA" id="ARBA00022597"/>
    </source>
</evidence>
<evidence type="ECO:0000256" key="5">
    <source>
        <dbReference type="ARBA" id="ARBA00022683"/>
    </source>
</evidence>